<dbReference type="GO" id="GO:0016747">
    <property type="term" value="F:acyltransferase activity, transferring groups other than amino-acyl groups"/>
    <property type="evidence" value="ECO:0007669"/>
    <property type="project" value="InterPro"/>
</dbReference>
<evidence type="ECO:0000313" key="3">
    <source>
        <dbReference type="Proteomes" id="UP001144256"/>
    </source>
</evidence>
<organism evidence="2 3">
    <name type="scientific">Vallitalea longa</name>
    <dbReference type="NCBI Taxonomy" id="2936439"/>
    <lineage>
        <taxon>Bacteria</taxon>
        <taxon>Bacillati</taxon>
        <taxon>Bacillota</taxon>
        <taxon>Clostridia</taxon>
        <taxon>Lachnospirales</taxon>
        <taxon>Vallitaleaceae</taxon>
        <taxon>Vallitalea</taxon>
    </lineage>
</organism>
<dbReference type="Proteomes" id="UP001144256">
    <property type="component" value="Unassembled WGS sequence"/>
</dbReference>
<dbReference type="InterPro" id="IPR000182">
    <property type="entry name" value="GNAT_dom"/>
</dbReference>
<evidence type="ECO:0000313" key="2">
    <source>
        <dbReference type="EMBL" id="GKX28781.1"/>
    </source>
</evidence>
<dbReference type="SUPFAM" id="SSF55729">
    <property type="entry name" value="Acyl-CoA N-acyltransferases (Nat)"/>
    <property type="match status" value="1"/>
</dbReference>
<dbReference type="Pfam" id="PF13508">
    <property type="entry name" value="Acetyltransf_7"/>
    <property type="match status" value="1"/>
</dbReference>
<dbReference type="EMBL" id="BRLB01000002">
    <property type="protein sequence ID" value="GKX28781.1"/>
    <property type="molecule type" value="Genomic_DNA"/>
</dbReference>
<dbReference type="InterPro" id="IPR050276">
    <property type="entry name" value="MshD_Acetyltransferase"/>
</dbReference>
<name>A0A9W5YA83_9FIRM</name>
<feature type="domain" description="N-acetyltransferase" evidence="1">
    <location>
        <begin position="17"/>
        <end position="172"/>
    </location>
</feature>
<dbReference type="PROSITE" id="PS51186">
    <property type="entry name" value="GNAT"/>
    <property type="match status" value="1"/>
</dbReference>
<evidence type="ECO:0000259" key="1">
    <source>
        <dbReference type="PROSITE" id="PS51186"/>
    </source>
</evidence>
<dbReference type="PANTHER" id="PTHR43617">
    <property type="entry name" value="L-AMINO ACID N-ACETYLTRANSFERASE"/>
    <property type="match status" value="1"/>
</dbReference>
<dbReference type="Gene3D" id="3.40.630.30">
    <property type="match status" value="1"/>
</dbReference>
<gene>
    <name evidence="2" type="ORF">SH1V18_12610</name>
</gene>
<protein>
    <submittedName>
        <fullName evidence="2">N-acetyltransferase</fullName>
    </submittedName>
</protein>
<keyword evidence="3" id="KW-1185">Reference proteome</keyword>
<reference evidence="2" key="1">
    <citation type="submission" date="2022-06" db="EMBL/GenBank/DDBJ databases">
        <title>Vallitalea longa sp. nov., an anaerobic bacterium isolated from marine sediment.</title>
        <authorList>
            <person name="Hirano S."/>
            <person name="Terahara T."/>
            <person name="Mori K."/>
            <person name="Hamada M."/>
            <person name="Matsumoto R."/>
            <person name="Kobayashi T."/>
        </authorList>
    </citation>
    <scope>NUCLEOTIDE SEQUENCE</scope>
    <source>
        <strain evidence="2">SH18-1</strain>
    </source>
</reference>
<dbReference type="PANTHER" id="PTHR43617:SF2">
    <property type="entry name" value="UPF0039 PROTEIN SLL0451"/>
    <property type="match status" value="1"/>
</dbReference>
<dbReference type="InterPro" id="IPR016181">
    <property type="entry name" value="Acyl_CoA_acyltransferase"/>
</dbReference>
<proteinExistence type="predicted"/>
<comment type="caution">
    <text evidence="2">The sequence shown here is derived from an EMBL/GenBank/DDBJ whole genome shotgun (WGS) entry which is preliminary data.</text>
</comment>
<dbReference type="CDD" id="cd04301">
    <property type="entry name" value="NAT_SF"/>
    <property type="match status" value="1"/>
</dbReference>
<sequence>MYNRINIKEKEVITVDVIIRKENSDEYGIVNDVIKSAFFKENKISDFNEWNLVSDIRNSPYYINELSLVAEYDNKIVGHIMYTPMSIINDGNINESLALAPLSVHKDYQNKGIGSKLMTESIKKAKSLGYTSIIVLGHPKLYKKFGFIEALNYNIGLDEECNNPYLFALELEKDSLSNVKGIVKYCDPFYSDGELI</sequence>
<accession>A0A9W5YA83</accession>
<dbReference type="AlphaFoldDB" id="A0A9W5YA83"/>